<dbReference type="Pfam" id="PF19037">
    <property type="entry name" value="Fuz_longin_2"/>
    <property type="match status" value="1"/>
</dbReference>
<evidence type="ECO:0008006" key="6">
    <source>
        <dbReference type="Google" id="ProtNLM"/>
    </source>
</evidence>
<name>A0A9W7KRM5_9STRA</name>
<evidence type="ECO:0000313" key="5">
    <source>
        <dbReference type="Proteomes" id="UP001165122"/>
    </source>
</evidence>
<proteinExistence type="predicted"/>
<dbReference type="OrthoDB" id="272411at2759"/>
<dbReference type="PANTHER" id="PTHR13027">
    <property type="entry name" value="SAND PROTEIN-RELATED"/>
    <property type="match status" value="1"/>
</dbReference>
<dbReference type="InterPro" id="IPR043971">
    <property type="entry name" value="FUZ/MON1/HPS1_longin_2"/>
</dbReference>
<dbReference type="Proteomes" id="UP001165122">
    <property type="component" value="Unassembled WGS sequence"/>
</dbReference>
<keyword evidence="5" id="KW-1185">Reference proteome</keyword>
<accession>A0A9W7KRM5</accession>
<dbReference type="Pfam" id="PF19036">
    <property type="entry name" value="Fuz_longin_1"/>
    <property type="match status" value="1"/>
</dbReference>
<evidence type="ECO:0000313" key="4">
    <source>
        <dbReference type="EMBL" id="GMI09081.1"/>
    </source>
</evidence>
<dbReference type="InterPro" id="IPR043972">
    <property type="entry name" value="FUZ/MON1/HPS1_longin_1"/>
</dbReference>
<gene>
    <name evidence="4" type="ORF">TrLO_g6984</name>
</gene>
<reference evidence="5" key="1">
    <citation type="journal article" date="2023" name="Commun. Biol.">
        <title>Genome analysis of Parmales, the sister group of diatoms, reveals the evolutionary specialization of diatoms from phago-mixotrophs to photoautotrophs.</title>
        <authorList>
            <person name="Ban H."/>
            <person name="Sato S."/>
            <person name="Yoshikawa S."/>
            <person name="Yamada K."/>
            <person name="Nakamura Y."/>
            <person name="Ichinomiya M."/>
            <person name="Sato N."/>
            <person name="Blanc-Mathieu R."/>
            <person name="Endo H."/>
            <person name="Kuwata A."/>
            <person name="Ogata H."/>
        </authorList>
    </citation>
    <scope>NUCLEOTIDE SEQUENCE [LARGE SCALE GENOMIC DNA]</scope>
    <source>
        <strain evidence="5">NIES 3700</strain>
    </source>
</reference>
<sequence>MIFRRASSVDSPENKWFLLSDMGEQHYLSTMSTMSSLTYLILSTSGKPIFSTSSIDISHSGLTSTLLSFSGTVTPNILSSLETENEKYTFLKKGSIYLLAHGQTPYSSTYITLTLEILYTQILFTLTSKVHSIFQKSPNFDLRSMLGATDVVMKGLMGQGGGGYLVGGVECLRMEVEVRDEVTRCIKQISNHVENTLYGLLLTHSTLITLLQPSNPSLHLQTSDLHLLTNFISQSSSTLMSSESWVPICLPGFNETGFLYMYVCCLHQATELFLVLVSSENRPEQFFQFQNARAAVVHALGLKQRTAGKIIHQHGFEDDRESSLVGGKGEEGEEKNAEEREEGNGESTPIAPIADTLPSPTPPTPPTQNNSSPLIQSILTSTSQKNSHLLQTYTSVGVLHFLYRLNVDYKEGGEVVFKVENDLGFPFVDGGEGETGGKFWLVTGRS</sequence>
<evidence type="ECO:0000259" key="3">
    <source>
        <dbReference type="Pfam" id="PF19037"/>
    </source>
</evidence>
<dbReference type="InterPro" id="IPR004353">
    <property type="entry name" value="Mon1"/>
</dbReference>
<comment type="caution">
    <text evidence="4">The sequence shown here is derived from an EMBL/GenBank/DDBJ whole genome shotgun (WGS) entry which is preliminary data.</text>
</comment>
<feature type="region of interest" description="Disordered" evidence="1">
    <location>
        <begin position="311"/>
        <end position="373"/>
    </location>
</feature>
<dbReference type="GO" id="GO:0016192">
    <property type="term" value="P:vesicle-mediated transport"/>
    <property type="evidence" value="ECO:0007669"/>
    <property type="project" value="InterPro"/>
</dbReference>
<feature type="domain" description="FUZ/MON1/HPS1 second Longin" evidence="3">
    <location>
        <begin position="195"/>
        <end position="296"/>
    </location>
</feature>
<evidence type="ECO:0000259" key="2">
    <source>
        <dbReference type="Pfam" id="PF19036"/>
    </source>
</evidence>
<dbReference type="AlphaFoldDB" id="A0A9W7KRM5"/>
<dbReference type="GO" id="GO:0006623">
    <property type="term" value="P:protein targeting to vacuole"/>
    <property type="evidence" value="ECO:0007669"/>
    <property type="project" value="InterPro"/>
</dbReference>
<protein>
    <recommendedName>
        <fullName evidence="6">Vacuolar fusion protein MON1</fullName>
    </recommendedName>
</protein>
<dbReference type="EMBL" id="BRXW01000133">
    <property type="protein sequence ID" value="GMI09081.1"/>
    <property type="molecule type" value="Genomic_DNA"/>
</dbReference>
<organism evidence="4 5">
    <name type="scientific">Triparma laevis f. longispina</name>
    <dbReference type="NCBI Taxonomy" id="1714387"/>
    <lineage>
        <taxon>Eukaryota</taxon>
        <taxon>Sar</taxon>
        <taxon>Stramenopiles</taxon>
        <taxon>Ochrophyta</taxon>
        <taxon>Bolidophyceae</taxon>
        <taxon>Parmales</taxon>
        <taxon>Triparmaceae</taxon>
        <taxon>Triparma</taxon>
    </lineage>
</organism>
<feature type="domain" description="FUZ/MON1/HPS1 first Longin" evidence="2">
    <location>
        <begin position="39"/>
        <end position="152"/>
    </location>
</feature>
<dbReference type="PANTHER" id="PTHR13027:SF7">
    <property type="entry name" value="VACUOLAR FUSION PROTEIN MON1 HOMOLOG"/>
    <property type="match status" value="1"/>
</dbReference>
<feature type="compositionally biased region" description="Basic and acidic residues" evidence="1">
    <location>
        <begin position="328"/>
        <end position="338"/>
    </location>
</feature>
<dbReference type="PRINTS" id="PR01546">
    <property type="entry name" value="YEAST73DUF"/>
</dbReference>
<evidence type="ECO:0000256" key="1">
    <source>
        <dbReference type="SAM" id="MobiDB-lite"/>
    </source>
</evidence>